<sequence>MQQYFDAQMRLLTHAGKQFAENYPEHAGLLNIDSIKERDPHVERLLEGVAYLNANIHKRLDESLPEVSEQVLRQLCPALLNYYPATTVFQFTPKFSMAESIRVKKGLEITSNQAIEQVKCKFTTCHDISVVPLEVIDVNCLDTYEGSELVIKLKWICQGEKDNYDIQKLCFYLDGDTPLVSSLYQLLMTPTSPIAIDFGSNNIEYNKALSGVSVEPAHLDHQSALLPNASTSHSGYALLHDYFNGRERFNFLNICFDKELVFPTRFDSFNLVIKSAVKLPPGHKLSANNIKLNCAVGINLFSQEAEPIRLELNRTDYPIIPEQQQRNSVFTYCVDKVQGRDKLTAQEHDYLPRYQSIFNNEKRLYTLNLKDIGAAVPSHYINLPVQHGDMDDTISATLTCYNGRWPKQTIREGQLTLGGKSMSPMLQVKNIARPSNYKTCHESSKHWQLISLLNLKFSSLANVTELKRLLALFDWSERGENKRRIEAIMAVESQKVNQIKKGIFIQGSELKITLDENKFSCQADVYHFATMLHQFFVMYAPINQSIQTRIECTPSYREFVWAIEPGKSAHI</sequence>
<dbReference type="EMBL" id="CP034759">
    <property type="protein sequence ID" value="QBG34910.1"/>
    <property type="molecule type" value="Genomic_DNA"/>
</dbReference>
<keyword evidence="2" id="KW-1185">Reference proteome</keyword>
<proteinExistence type="predicted"/>
<protein>
    <submittedName>
        <fullName evidence="1">Type VI secretion system baseplate subunit TssF</fullName>
    </submittedName>
</protein>
<dbReference type="KEGG" id="lsd:EMK97_03745"/>
<dbReference type="RefSeq" id="WP_130599565.1">
    <property type="nucleotide sequence ID" value="NZ_CP034759.1"/>
</dbReference>
<dbReference type="Proteomes" id="UP000290244">
    <property type="component" value="Chromosome"/>
</dbReference>
<gene>
    <name evidence="1" type="primary">tssF</name>
    <name evidence="1" type="ORF">EMK97_03745</name>
</gene>
<dbReference type="Pfam" id="PF05947">
    <property type="entry name" value="T6SS_TssF"/>
    <property type="match status" value="1"/>
</dbReference>
<dbReference type="AlphaFoldDB" id="A0A4V0ZFT4"/>
<organism evidence="1 2">
    <name type="scientific">Litorilituus sediminis</name>
    <dbReference type="NCBI Taxonomy" id="718192"/>
    <lineage>
        <taxon>Bacteria</taxon>
        <taxon>Pseudomonadati</taxon>
        <taxon>Pseudomonadota</taxon>
        <taxon>Gammaproteobacteria</taxon>
        <taxon>Alteromonadales</taxon>
        <taxon>Colwelliaceae</taxon>
        <taxon>Litorilituus</taxon>
    </lineage>
</organism>
<name>A0A4V0ZFT4_9GAMM</name>
<dbReference type="NCBIfam" id="TIGR03359">
    <property type="entry name" value="VI_chp_6"/>
    <property type="match status" value="1"/>
</dbReference>
<dbReference type="OrthoDB" id="9763676at2"/>
<dbReference type="PANTHER" id="PTHR35370">
    <property type="entry name" value="CYTOPLASMIC PROTEIN-RELATED-RELATED"/>
    <property type="match status" value="1"/>
</dbReference>
<evidence type="ECO:0000313" key="1">
    <source>
        <dbReference type="EMBL" id="QBG34910.1"/>
    </source>
</evidence>
<evidence type="ECO:0000313" key="2">
    <source>
        <dbReference type="Proteomes" id="UP000290244"/>
    </source>
</evidence>
<dbReference type="PIRSF" id="PIRSF028304">
    <property type="entry name" value="UCP028304"/>
    <property type="match status" value="1"/>
</dbReference>
<reference evidence="1 2" key="1">
    <citation type="submission" date="2018-12" db="EMBL/GenBank/DDBJ databases">
        <title>Complete genome of Litorilituus sediminis.</title>
        <authorList>
            <person name="Liu A."/>
            <person name="Rong J."/>
        </authorList>
    </citation>
    <scope>NUCLEOTIDE SEQUENCE [LARGE SCALE GENOMIC DNA]</scope>
    <source>
        <strain evidence="1 2">JCM 17549</strain>
    </source>
</reference>
<dbReference type="PANTHER" id="PTHR35370:SF1">
    <property type="entry name" value="TYPE VI SECRETION SYSTEM COMPONENT TSSF1"/>
    <property type="match status" value="1"/>
</dbReference>
<accession>A0A4V0ZFT4</accession>
<dbReference type="InterPro" id="IPR010272">
    <property type="entry name" value="T6SS_TssF"/>
</dbReference>